<evidence type="ECO:0000313" key="2">
    <source>
        <dbReference type="EnsemblMetazoa" id="SMAR006973-PA"/>
    </source>
</evidence>
<feature type="signal peptide" evidence="1">
    <location>
        <begin position="1"/>
        <end position="25"/>
    </location>
</feature>
<proteinExistence type="predicted"/>
<dbReference type="OMA" id="LNDRTGH"/>
<dbReference type="STRING" id="126957.T1J0C8"/>
<dbReference type="HOGENOM" id="CLU_1951488_0_0_1"/>
<dbReference type="Proteomes" id="UP000014500">
    <property type="component" value="Unassembled WGS sequence"/>
</dbReference>
<organism evidence="2 3">
    <name type="scientific">Strigamia maritima</name>
    <name type="common">European centipede</name>
    <name type="synonym">Geophilus maritimus</name>
    <dbReference type="NCBI Taxonomy" id="126957"/>
    <lineage>
        <taxon>Eukaryota</taxon>
        <taxon>Metazoa</taxon>
        <taxon>Ecdysozoa</taxon>
        <taxon>Arthropoda</taxon>
        <taxon>Myriapoda</taxon>
        <taxon>Chilopoda</taxon>
        <taxon>Pleurostigmophora</taxon>
        <taxon>Geophilomorpha</taxon>
        <taxon>Linotaeniidae</taxon>
        <taxon>Strigamia</taxon>
    </lineage>
</organism>
<accession>T1J0C8</accession>
<reference evidence="3" key="1">
    <citation type="submission" date="2011-05" db="EMBL/GenBank/DDBJ databases">
        <authorList>
            <person name="Richards S.R."/>
            <person name="Qu J."/>
            <person name="Jiang H."/>
            <person name="Jhangiani S.N."/>
            <person name="Agravi P."/>
            <person name="Goodspeed R."/>
            <person name="Gross S."/>
            <person name="Mandapat C."/>
            <person name="Jackson L."/>
            <person name="Mathew T."/>
            <person name="Pu L."/>
            <person name="Thornton R."/>
            <person name="Saada N."/>
            <person name="Wilczek-Boney K.B."/>
            <person name="Lee S."/>
            <person name="Kovar C."/>
            <person name="Wu Y."/>
            <person name="Scherer S.E."/>
            <person name="Worley K.C."/>
            <person name="Muzny D.M."/>
            <person name="Gibbs R."/>
        </authorList>
    </citation>
    <scope>NUCLEOTIDE SEQUENCE</scope>
    <source>
        <strain evidence="3">Brora</strain>
    </source>
</reference>
<name>T1J0C8_STRMM</name>
<dbReference type="AlphaFoldDB" id="T1J0C8"/>
<reference evidence="2" key="2">
    <citation type="submission" date="2015-02" db="UniProtKB">
        <authorList>
            <consortium name="EnsemblMetazoa"/>
        </authorList>
    </citation>
    <scope>IDENTIFICATION</scope>
</reference>
<protein>
    <recommendedName>
        <fullName evidence="4">Short neuropeptide F</fullName>
    </recommendedName>
</protein>
<feature type="chain" id="PRO_5004579751" description="Short neuropeptide F" evidence="1">
    <location>
        <begin position="26"/>
        <end position="129"/>
    </location>
</feature>
<dbReference type="EMBL" id="JH431734">
    <property type="status" value="NOT_ANNOTATED_CDS"/>
    <property type="molecule type" value="Genomic_DNA"/>
</dbReference>
<keyword evidence="1" id="KW-0732">Signal</keyword>
<evidence type="ECO:0000256" key="1">
    <source>
        <dbReference type="SAM" id="SignalP"/>
    </source>
</evidence>
<evidence type="ECO:0008006" key="4">
    <source>
        <dbReference type="Google" id="ProtNLM"/>
    </source>
</evidence>
<keyword evidence="3" id="KW-1185">Reference proteome</keyword>
<evidence type="ECO:0000313" key="3">
    <source>
        <dbReference type="Proteomes" id="UP000014500"/>
    </source>
</evidence>
<sequence>MHSIITCSFLLFATLFILTFPLENASPAPYTDYDNIRELYELLLRNEALNDRTGHQVVRKGSRDPSLRLRFGRRSDPAWQEGREPSLRLRFGRSADDVRGYSKQLRFGRSDDTAWQHDVASSENDVIEN</sequence>
<dbReference type="EnsemblMetazoa" id="SMAR006973-RA">
    <property type="protein sequence ID" value="SMAR006973-PA"/>
    <property type="gene ID" value="SMAR006973"/>
</dbReference>